<accession>A0A8H4PT57</accession>
<keyword evidence="4" id="KW-1185">Reference proteome</keyword>
<dbReference type="Proteomes" id="UP000557566">
    <property type="component" value="Unassembled WGS sequence"/>
</dbReference>
<reference evidence="3 4" key="1">
    <citation type="journal article" date="2020" name="Genome Biol. Evol.">
        <title>A new high-quality draft genome assembly of the Chinese cordyceps Ophiocordyceps sinensis.</title>
        <authorList>
            <person name="Shu R."/>
            <person name="Zhang J."/>
            <person name="Meng Q."/>
            <person name="Zhang H."/>
            <person name="Zhou G."/>
            <person name="Li M."/>
            <person name="Wu P."/>
            <person name="Zhao Y."/>
            <person name="Chen C."/>
            <person name="Qin Q."/>
        </authorList>
    </citation>
    <scope>NUCLEOTIDE SEQUENCE [LARGE SCALE GENOMIC DNA]</scope>
    <source>
        <strain evidence="3 4">IOZ07</strain>
    </source>
</reference>
<evidence type="ECO:0000313" key="3">
    <source>
        <dbReference type="EMBL" id="KAF4509932.1"/>
    </source>
</evidence>
<protein>
    <submittedName>
        <fullName evidence="3">Uncharacterized protein</fullName>
    </submittedName>
</protein>
<comment type="caution">
    <text evidence="3">The sequence shown here is derived from an EMBL/GenBank/DDBJ whole genome shotgun (WGS) entry which is preliminary data.</text>
</comment>
<evidence type="ECO:0000313" key="4">
    <source>
        <dbReference type="Proteomes" id="UP000557566"/>
    </source>
</evidence>
<name>A0A8H4PT57_9HYPO</name>
<proteinExistence type="predicted"/>
<dbReference type="AlphaFoldDB" id="A0A8H4PT57"/>
<evidence type="ECO:0000256" key="2">
    <source>
        <dbReference type="SAM" id="MobiDB-lite"/>
    </source>
</evidence>
<organism evidence="3 4">
    <name type="scientific">Ophiocordyceps sinensis</name>
    <dbReference type="NCBI Taxonomy" id="72228"/>
    <lineage>
        <taxon>Eukaryota</taxon>
        <taxon>Fungi</taxon>
        <taxon>Dikarya</taxon>
        <taxon>Ascomycota</taxon>
        <taxon>Pezizomycotina</taxon>
        <taxon>Sordariomycetes</taxon>
        <taxon>Hypocreomycetidae</taxon>
        <taxon>Hypocreales</taxon>
        <taxon>Ophiocordycipitaceae</taxon>
        <taxon>Ophiocordyceps</taxon>
    </lineage>
</organism>
<sequence>MEPGTEIQPPSQEDQVVRGPMTQDDSQADRQASPKPVLEGKLADEVRLRRFTEDVLDARQEELEHQESENKKLCKKMDALQKELAEAQQQLIEARNQAKAKAKQLQEAKDHIFHLQPRRKDITESEAQEAYKKLCGNVQRWVENRLPPVLDEMESGRLRSRPVGAPAARFAALIREPARHCLSAHQSDEHHVIAVIMYYLWLALFAKPFYCPLDGSDDDATVTWIDELESTMSKLPRDAAHCREWRSETLAALTSQPLFKSRRAAYIGLVSEDLASLLSLVVPRASPGDLQSSVRRTIVEPAADFAHRLQLASSIFSLKWPARNASSRLEVYECINLASGGLVLDLGSSASARLKVTYLFDVAPGLFVERVEVGKKAPLKAIYRPNVLVYAGDGEVPQRPTLMKWLCDNTNGPASDALPRTAMPRRSMGQLPTGRRR</sequence>
<feature type="region of interest" description="Disordered" evidence="2">
    <location>
        <begin position="414"/>
        <end position="437"/>
    </location>
</feature>
<feature type="coiled-coil region" evidence="1">
    <location>
        <begin position="56"/>
        <end position="111"/>
    </location>
</feature>
<dbReference type="OrthoDB" id="4755094at2759"/>
<gene>
    <name evidence="3" type="ORF">G6O67_001866</name>
</gene>
<dbReference type="EMBL" id="JAAVMX010000003">
    <property type="protein sequence ID" value="KAF4509932.1"/>
    <property type="molecule type" value="Genomic_DNA"/>
</dbReference>
<feature type="region of interest" description="Disordered" evidence="2">
    <location>
        <begin position="1"/>
        <end position="41"/>
    </location>
</feature>
<keyword evidence="1" id="KW-0175">Coiled coil</keyword>
<evidence type="ECO:0000256" key="1">
    <source>
        <dbReference type="SAM" id="Coils"/>
    </source>
</evidence>